<organism evidence="2 3">
    <name type="scientific">Pseudomonas gessardii</name>
    <dbReference type="NCBI Taxonomy" id="78544"/>
    <lineage>
        <taxon>Bacteria</taxon>
        <taxon>Pseudomonadati</taxon>
        <taxon>Pseudomonadota</taxon>
        <taxon>Gammaproteobacteria</taxon>
        <taxon>Pseudomonadales</taxon>
        <taxon>Pseudomonadaceae</taxon>
        <taxon>Pseudomonas</taxon>
    </lineage>
</organism>
<gene>
    <name evidence="2" type="ORF">HBO33_30975</name>
</gene>
<evidence type="ECO:0000313" key="2">
    <source>
        <dbReference type="EMBL" id="NNA99559.1"/>
    </source>
</evidence>
<sequence>MSAFSERVAANVLPCSISKSLPDALKEWSVTDVMKDHEHATETCELCDHEALRYQYEIVNVFTREKLWVGSSCILRFGVSVLENGVVLSRRSAERKLDRLLQNTRQATCIRALERLAKAENDERLVAALTYYRKNSCLTPKFAVMVLWRLDVAKIDHSPTFFKISLRRDLHKQHLREMKLGSVHIIWPALTSAQRATAISMGHRPPPPPLPPLSMPSFPLPPLPLPPLTRQ</sequence>
<dbReference type="AlphaFoldDB" id="A0A7Y1QQ15"/>
<name>A0A7Y1QQ15_9PSED</name>
<evidence type="ECO:0000256" key="1">
    <source>
        <dbReference type="SAM" id="MobiDB-lite"/>
    </source>
</evidence>
<dbReference type="EMBL" id="JAAQYP010000114">
    <property type="protein sequence ID" value="NNA99559.1"/>
    <property type="molecule type" value="Genomic_DNA"/>
</dbReference>
<proteinExistence type="predicted"/>
<accession>A0A7Y1QQ15</accession>
<comment type="caution">
    <text evidence="2">The sequence shown here is derived from an EMBL/GenBank/DDBJ whole genome shotgun (WGS) entry which is preliminary data.</text>
</comment>
<dbReference type="RefSeq" id="WP_169899522.1">
    <property type="nucleotide sequence ID" value="NZ_JAAQYP010000114.1"/>
</dbReference>
<feature type="compositionally biased region" description="Pro residues" evidence="1">
    <location>
        <begin position="204"/>
        <end position="231"/>
    </location>
</feature>
<reference evidence="2 3" key="1">
    <citation type="journal article" date="2020" name="Front. Microbiol.">
        <title>Genetic Organization of the aprX-lipA2 Operon Affects the Proteolytic Potential of Pseudomonas Species in Milk.</title>
        <authorList>
            <person name="Maier C."/>
            <person name="Huptas C."/>
            <person name="von Neubeck M."/>
            <person name="Scherer S."/>
            <person name="Wenning M."/>
            <person name="Lucking G."/>
        </authorList>
    </citation>
    <scope>NUCLEOTIDE SEQUENCE [LARGE SCALE GENOMIC DNA]</scope>
    <source>
        <strain evidence="2 3">G4779</strain>
    </source>
</reference>
<protein>
    <submittedName>
        <fullName evidence="2">Uncharacterized protein</fullName>
    </submittedName>
</protein>
<feature type="region of interest" description="Disordered" evidence="1">
    <location>
        <begin position="199"/>
        <end position="231"/>
    </location>
</feature>
<dbReference type="Proteomes" id="UP000542111">
    <property type="component" value="Unassembled WGS sequence"/>
</dbReference>
<evidence type="ECO:0000313" key="3">
    <source>
        <dbReference type="Proteomes" id="UP000542111"/>
    </source>
</evidence>